<comment type="caution">
    <text evidence="1">The sequence shown here is derived from an EMBL/GenBank/DDBJ whole genome shotgun (WGS) entry which is preliminary data.</text>
</comment>
<organism evidence="1 2">
    <name type="scientific">Aeromonas caviae</name>
    <name type="common">Aeromonas punctata</name>
    <dbReference type="NCBI Taxonomy" id="648"/>
    <lineage>
        <taxon>Bacteria</taxon>
        <taxon>Pseudomonadati</taxon>
        <taxon>Pseudomonadota</taxon>
        <taxon>Gammaproteobacteria</taxon>
        <taxon>Aeromonadales</taxon>
        <taxon>Aeromonadaceae</taxon>
        <taxon>Aeromonas</taxon>
    </lineage>
</organism>
<dbReference type="NCBIfam" id="TIGR03187">
    <property type="entry name" value="DGQHR"/>
    <property type="match status" value="1"/>
</dbReference>
<gene>
    <name evidence="1" type="ORF">KAM382_23610</name>
</gene>
<dbReference type="EMBL" id="BPOP01000022">
    <property type="protein sequence ID" value="GJB92300.1"/>
    <property type="molecule type" value="Genomic_DNA"/>
</dbReference>
<protein>
    <recommendedName>
        <fullName evidence="3">DGQHR domain-containing protein</fullName>
    </recommendedName>
</protein>
<sequence>MHYLVSIVKGDEYGKVISTHKDRISAINKLDNDNLIITTDERLKKGECYPELTAQKHAESVADDRLTFCISAKIAAKNNESFNGQHIAYKLHGMDPYDVMAEFGEAADLEIQRREDRDLEMAATRARIASLEKDVCPDDRNAITISFPAVRGIQAGKEFFAAQVPFIQLTKMFVFDDEVLPVELRMQRELNTRRAVRISDYIVENQRDYVLPALTSSVSARMWFDALPGNHGQRLGMLNIPLDAVMLINDGQHRRSGIEMAIRRVPDLKSEMVTVVFFYDEGLKRSQQIFSDINCKQVKPSAALSALFDHRELVNIWLKEVMQGVPGLTSKIEKETASVGAKSSRLWSVVSFKKFMSALCGVNDGNAELILADAKQRKASIAFFIRFFAALAEHVPGWAPMMGGLLPASEVREDMLIGHAVFLEALAVACRPLLLDERGIPAWEACDLTSLAKLASINPSKIAPSWKYRAVNINGTMNKTAFGVVATASVLRGVMELPLSPDMLKADSLVNESFSNQPAA</sequence>
<dbReference type="AlphaFoldDB" id="A0ABD0B8S8"/>
<dbReference type="InterPro" id="IPR017642">
    <property type="entry name" value="DNA_S_mod_DndB"/>
</dbReference>
<name>A0ABD0B8S8_AERCA</name>
<dbReference type="CDD" id="cd16412">
    <property type="entry name" value="dndB"/>
    <property type="match status" value="1"/>
</dbReference>
<reference evidence="1 2" key="1">
    <citation type="submission" date="2021-07" db="EMBL/GenBank/DDBJ databases">
        <title>Draft genome sequence of carbapenem-resistant Aeromonas spp. in Japan.</title>
        <authorList>
            <person name="Maehana S."/>
            <person name="Suzuki M."/>
            <person name="Kitasato H."/>
        </authorList>
    </citation>
    <scope>NUCLEOTIDE SEQUENCE [LARGE SCALE GENOMIC DNA]</scope>
    <source>
        <strain evidence="1 2">KAM382</strain>
    </source>
</reference>
<accession>A0ABD0B8S8</accession>
<dbReference type="Pfam" id="PF14072">
    <property type="entry name" value="DndB"/>
    <property type="match status" value="1"/>
</dbReference>
<dbReference type="RefSeq" id="WP_190284502.1">
    <property type="nucleotide sequence ID" value="NZ_AP024404.1"/>
</dbReference>
<dbReference type="InterPro" id="IPR017601">
    <property type="entry name" value="DGQHR-contain_dom"/>
</dbReference>
<evidence type="ECO:0008006" key="3">
    <source>
        <dbReference type="Google" id="ProtNLM"/>
    </source>
</evidence>
<evidence type="ECO:0000313" key="1">
    <source>
        <dbReference type="EMBL" id="GJB92300.1"/>
    </source>
</evidence>
<dbReference type="Proteomes" id="UP000737420">
    <property type="component" value="Unassembled WGS sequence"/>
</dbReference>
<proteinExistence type="predicted"/>
<evidence type="ECO:0000313" key="2">
    <source>
        <dbReference type="Proteomes" id="UP000737420"/>
    </source>
</evidence>